<protein>
    <submittedName>
        <fullName evidence="4">Helix-turn-helix transcriptional regulator</fullName>
    </submittedName>
</protein>
<dbReference type="EMBL" id="JAAXLA010000016">
    <property type="protein sequence ID" value="NMH97896.1"/>
    <property type="molecule type" value="Genomic_DNA"/>
</dbReference>
<dbReference type="InterPro" id="IPR000792">
    <property type="entry name" value="Tscrpt_reg_LuxR_C"/>
</dbReference>
<sequence length="341" mass="36508">MADVLTGADRIAFDVYGIADSPANMQDRAEALLEPLRRMVPFTAHWFGLLDPGSGKFLPITSHGYDEQVSRYMAGPAMVQDIELIGMNRSARAMCVRRLPVPPSELPVWAEYLCPAGFREGAGLGLFTSDGRYLGLLSVHTDTAAHPTDPALNLLEALGPVFARAFDPLRGVAAAARLLAGAHAGAVVTRDGDIEPLPGLHLHPLLRRDSPLLAVAVQQVTRGPSLVMFLWPYPTDDGPGHVRVTVLGLAAEPPHRLSAVVALSEPGDLRGLTGAELDLLGLLVEGWSTDRVAVAFRVTRATVLHRVEQIRCKIGAPDRALTLMRALTTGLFVPSRAVGRG</sequence>
<keyword evidence="2" id="KW-0804">Transcription</keyword>
<comment type="caution">
    <text evidence="4">The sequence shown here is derived from an EMBL/GenBank/DDBJ whole genome shotgun (WGS) entry which is preliminary data.</text>
</comment>
<evidence type="ECO:0000259" key="3">
    <source>
        <dbReference type="SMART" id="SM00421"/>
    </source>
</evidence>
<dbReference type="InterPro" id="IPR036388">
    <property type="entry name" value="WH-like_DNA-bd_sf"/>
</dbReference>
<dbReference type="SUPFAM" id="SSF46894">
    <property type="entry name" value="C-terminal effector domain of the bipartite response regulators"/>
    <property type="match status" value="1"/>
</dbReference>
<dbReference type="Proteomes" id="UP000820669">
    <property type="component" value="Unassembled WGS sequence"/>
</dbReference>
<keyword evidence="5" id="KW-1185">Reference proteome</keyword>
<evidence type="ECO:0000313" key="5">
    <source>
        <dbReference type="Proteomes" id="UP000820669"/>
    </source>
</evidence>
<evidence type="ECO:0000256" key="1">
    <source>
        <dbReference type="ARBA" id="ARBA00023015"/>
    </source>
</evidence>
<dbReference type="Gene3D" id="1.10.10.10">
    <property type="entry name" value="Winged helix-like DNA-binding domain superfamily/Winged helix DNA-binding domain"/>
    <property type="match status" value="1"/>
</dbReference>
<dbReference type="InterPro" id="IPR029016">
    <property type="entry name" value="GAF-like_dom_sf"/>
</dbReference>
<keyword evidence="1" id="KW-0805">Transcription regulation</keyword>
<feature type="domain" description="HTH luxR-type" evidence="3">
    <location>
        <begin position="269"/>
        <end position="326"/>
    </location>
</feature>
<dbReference type="InterPro" id="IPR016032">
    <property type="entry name" value="Sig_transdc_resp-reg_C-effctor"/>
</dbReference>
<dbReference type="Gene3D" id="3.30.450.40">
    <property type="match status" value="1"/>
</dbReference>
<dbReference type="SUPFAM" id="SSF55781">
    <property type="entry name" value="GAF domain-like"/>
    <property type="match status" value="1"/>
</dbReference>
<gene>
    <name evidence="4" type="ORF">HF526_11320</name>
</gene>
<evidence type="ECO:0000313" key="4">
    <source>
        <dbReference type="EMBL" id="NMH97896.1"/>
    </source>
</evidence>
<reference evidence="4 5" key="1">
    <citation type="submission" date="2020-04" db="EMBL/GenBank/DDBJ databases">
        <authorList>
            <person name="Klaysubun C."/>
            <person name="Duangmal K."/>
            <person name="Lipun K."/>
        </authorList>
    </citation>
    <scope>NUCLEOTIDE SEQUENCE [LARGE SCALE GENOMIC DNA]</scope>
    <source>
        <strain evidence="4 5">K10HN5</strain>
    </source>
</reference>
<proteinExistence type="predicted"/>
<dbReference type="SMART" id="SM00421">
    <property type="entry name" value="HTH_LUXR"/>
    <property type="match status" value="1"/>
</dbReference>
<organism evidence="4 5">
    <name type="scientific">Pseudonocardia acidicola</name>
    <dbReference type="NCBI Taxonomy" id="2724939"/>
    <lineage>
        <taxon>Bacteria</taxon>
        <taxon>Bacillati</taxon>
        <taxon>Actinomycetota</taxon>
        <taxon>Actinomycetes</taxon>
        <taxon>Pseudonocardiales</taxon>
        <taxon>Pseudonocardiaceae</taxon>
        <taxon>Pseudonocardia</taxon>
    </lineage>
</organism>
<evidence type="ECO:0000256" key="2">
    <source>
        <dbReference type="ARBA" id="ARBA00023163"/>
    </source>
</evidence>
<dbReference type="RefSeq" id="WP_169381340.1">
    <property type="nucleotide sequence ID" value="NZ_JAAXLA010000016.1"/>
</dbReference>
<accession>A0ABX1S8L2</accession>
<name>A0ABX1S8L2_9PSEU</name>